<protein>
    <submittedName>
        <fullName evidence="2">Uncharacterized protein</fullName>
    </submittedName>
</protein>
<keyword evidence="3" id="KW-1185">Reference proteome</keyword>
<feature type="region of interest" description="Disordered" evidence="1">
    <location>
        <begin position="63"/>
        <end position="251"/>
    </location>
</feature>
<dbReference type="Proteomes" id="UP000324897">
    <property type="component" value="Chromosome 1"/>
</dbReference>
<dbReference type="Gramene" id="TVU29804">
    <property type="protein sequence ID" value="TVU29804"/>
    <property type="gene ID" value="EJB05_21391"/>
</dbReference>
<comment type="caution">
    <text evidence="2">The sequence shown here is derived from an EMBL/GenBank/DDBJ whole genome shotgun (WGS) entry which is preliminary data.</text>
</comment>
<evidence type="ECO:0000256" key="1">
    <source>
        <dbReference type="SAM" id="MobiDB-lite"/>
    </source>
</evidence>
<dbReference type="AlphaFoldDB" id="A0A5J9V2Q2"/>
<evidence type="ECO:0000313" key="3">
    <source>
        <dbReference type="Proteomes" id="UP000324897"/>
    </source>
</evidence>
<dbReference type="EMBL" id="RWGY01000011">
    <property type="protein sequence ID" value="TVU29804.1"/>
    <property type="molecule type" value="Genomic_DNA"/>
</dbReference>
<reference evidence="2 3" key="1">
    <citation type="journal article" date="2019" name="Sci. Rep.">
        <title>A high-quality genome of Eragrostis curvula grass provides insights into Poaceae evolution and supports new strategies to enhance forage quality.</title>
        <authorList>
            <person name="Carballo J."/>
            <person name="Santos B.A.C.M."/>
            <person name="Zappacosta D."/>
            <person name="Garbus I."/>
            <person name="Selva J.P."/>
            <person name="Gallo C.A."/>
            <person name="Diaz A."/>
            <person name="Albertini E."/>
            <person name="Caccamo M."/>
            <person name="Echenique V."/>
        </authorList>
    </citation>
    <scope>NUCLEOTIDE SEQUENCE [LARGE SCALE GENOMIC DNA]</scope>
    <source>
        <strain evidence="3">cv. Victoria</strain>
        <tissue evidence="2">Leaf</tissue>
    </source>
</reference>
<sequence length="251" mass="25426">MGACATKSGDLKVKGKPPLVVEDAVAPQVAEVEKVKAEVVPAAAETDSADVSRRRSLSVLLKEEAEASDGEDGQEAEKVVTVDSAVASDEAGAPASLTEEAEAANAPQVAVEPSVTAEEQDTAEQLTDDPKAGKEEEKVVAGDGEAGQEEEKVVTAVASDEAGAPASLTEEAEVAKAPQQVPVEPSVTAEEQDTAEQLTDDPKAGQEPSSNGDAEAAAEEEKQVDPDSVQVAVAAPTPSAEESKAADGTSA</sequence>
<organism evidence="2 3">
    <name type="scientific">Eragrostis curvula</name>
    <name type="common">weeping love grass</name>
    <dbReference type="NCBI Taxonomy" id="38414"/>
    <lineage>
        <taxon>Eukaryota</taxon>
        <taxon>Viridiplantae</taxon>
        <taxon>Streptophyta</taxon>
        <taxon>Embryophyta</taxon>
        <taxon>Tracheophyta</taxon>
        <taxon>Spermatophyta</taxon>
        <taxon>Magnoliopsida</taxon>
        <taxon>Liliopsida</taxon>
        <taxon>Poales</taxon>
        <taxon>Poaceae</taxon>
        <taxon>PACMAD clade</taxon>
        <taxon>Chloridoideae</taxon>
        <taxon>Eragrostideae</taxon>
        <taxon>Eragrostidinae</taxon>
        <taxon>Eragrostis</taxon>
    </lineage>
</organism>
<accession>A0A5J9V2Q2</accession>
<gene>
    <name evidence="2" type="ORF">EJB05_21391</name>
</gene>
<name>A0A5J9V2Q2_9POAL</name>
<proteinExistence type="predicted"/>
<dbReference type="OrthoDB" id="694082at2759"/>
<evidence type="ECO:0000313" key="2">
    <source>
        <dbReference type="EMBL" id="TVU29804.1"/>
    </source>
</evidence>
<feature type="compositionally biased region" description="Basic and acidic residues" evidence="1">
    <location>
        <begin position="128"/>
        <end position="140"/>
    </location>
</feature>
<feature type="non-terminal residue" evidence="2">
    <location>
        <position position="1"/>
    </location>
</feature>